<sequence>MAHRSKSMSLSLFLSVLTRPVTPQNLLFCIFCVMLIPSFCDPPSAKVSFRACAYNMKPS</sequence>
<reference evidence="2" key="1">
    <citation type="submission" date="2014-11" db="EMBL/GenBank/DDBJ databases">
        <authorList>
            <person name="Amaro Gonzalez C."/>
        </authorList>
    </citation>
    <scope>NUCLEOTIDE SEQUENCE</scope>
</reference>
<keyword evidence="1" id="KW-0732">Signal</keyword>
<feature type="chain" id="PRO_5002430902" evidence="1">
    <location>
        <begin position="24"/>
        <end position="59"/>
    </location>
</feature>
<feature type="signal peptide" evidence="1">
    <location>
        <begin position="1"/>
        <end position="23"/>
    </location>
</feature>
<proteinExistence type="predicted"/>
<organism evidence="2">
    <name type="scientific">Anguilla anguilla</name>
    <name type="common">European freshwater eel</name>
    <name type="synonym">Muraena anguilla</name>
    <dbReference type="NCBI Taxonomy" id="7936"/>
    <lineage>
        <taxon>Eukaryota</taxon>
        <taxon>Metazoa</taxon>
        <taxon>Chordata</taxon>
        <taxon>Craniata</taxon>
        <taxon>Vertebrata</taxon>
        <taxon>Euteleostomi</taxon>
        <taxon>Actinopterygii</taxon>
        <taxon>Neopterygii</taxon>
        <taxon>Teleostei</taxon>
        <taxon>Anguilliformes</taxon>
        <taxon>Anguillidae</taxon>
        <taxon>Anguilla</taxon>
    </lineage>
</organism>
<protein>
    <submittedName>
        <fullName evidence="2">Uncharacterized protein</fullName>
    </submittedName>
</protein>
<name>A0A0E9PF56_ANGAN</name>
<evidence type="ECO:0000313" key="2">
    <source>
        <dbReference type="EMBL" id="JAH03184.1"/>
    </source>
</evidence>
<dbReference type="AlphaFoldDB" id="A0A0E9PF56"/>
<evidence type="ECO:0000256" key="1">
    <source>
        <dbReference type="SAM" id="SignalP"/>
    </source>
</evidence>
<reference evidence="2" key="2">
    <citation type="journal article" date="2015" name="Fish Shellfish Immunol.">
        <title>Early steps in the European eel (Anguilla anguilla)-Vibrio vulnificus interaction in the gills: Role of the RtxA13 toxin.</title>
        <authorList>
            <person name="Callol A."/>
            <person name="Pajuelo D."/>
            <person name="Ebbesson L."/>
            <person name="Teles M."/>
            <person name="MacKenzie S."/>
            <person name="Amaro C."/>
        </authorList>
    </citation>
    <scope>NUCLEOTIDE SEQUENCE</scope>
</reference>
<dbReference type="EMBL" id="GBXM01105393">
    <property type="protein sequence ID" value="JAH03184.1"/>
    <property type="molecule type" value="Transcribed_RNA"/>
</dbReference>
<accession>A0A0E9PF56</accession>